<feature type="signal peptide" evidence="2">
    <location>
        <begin position="1"/>
        <end position="20"/>
    </location>
</feature>
<feature type="coiled-coil region" evidence="1">
    <location>
        <begin position="26"/>
        <end position="67"/>
    </location>
</feature>
<evidence type="ECO:0000313" key="3">
    <source>
        <dbReference type="EMBL" id="MBM7692434.1"/>
    </source>
</evidence>
<evidence type="ECO:0000256" key="1">
    <source>
        <dbReference type="SAM" id="Coils"/>
    </source>
</evidence>
<dbReference type="RefSeq" id="WP_204541972.1">
    <property type="nucleotide sequence ID" value="NZ_JAFBFI010000006.1"/>
</dbReference>
<evidence type="ECO:0000313" key="4">
    <source>
        <dbReference type="Proteomes" id="UP000823486"/>
    </source>
</evidence>
<keyword evidence="4" id="KW-1185">Reference proteome</keyword>
<dbReference type="InterPro" id="IPR019454">
    <property type="entry name" value="Lipoprot_YkyA-like"/>
</dbReference>
<evidence type="ECO:0000256" key="2">
    <source>
        <dbReference type="SAM" id="SignalP"/>
    </source>
</evidence>
<accession>A0ABS2QI90</accession>
<feature type="coiled-coil region" evidence="1">
    <location>
        <begin position="162"/>
        <end position="199"/>
    </location>
</feature>
<keyword evidence="1" id="KW-0175">Coiled coil</keyword>
<reference evidence="3 4" key="1">
    <citation type="submission" date="2021-01" db="EMBL/GenBank/DDBJ databases">
        <title>Genomic Encyclopedia of Type Strains, Phase IV (KMG-IV): sequencing the most valuable type-strain genomes for metagenomic binning, comparative biology and taxonomic classification.</title>
        <authorList>
            <person name="Goeker M."/>
        </authorList>
    </citation>
    <scope>NUCLEOTIDE SEQUENCE [LARGE SCALE GENOMIC DNA]</scope>
    <source>
        <strain evidence="3 4">DSM 105482</strain>
    </source>
</reference>
<name>A0ABS2QI90_9BACI</name>
<gene>
    <name evidence="3" type="ORF">JOC77_001864</name>
</gene>
<dbReference type="Gene3D" id="1.20.120.570">
    <property type="entry name" value="YkyA-like"/>
    <property type="match status" value="1"/>
</dbReference>
<comment type="caution">
    <text evidence="3">The sequence shown here is derived from an EMBL/GenBank/DDBJ whole genome shotgun (WGS) entry which is preliminary data.</text>
</comment>
<dbReference type="SUPFAM" id="SSF140423">
    <property type="entry name" value="MW0975(SA0943)-like"/>
    <property type="match status" value="1"/>
</dbReference>
<organism evidence="3 4">
    <name type="scientific">Peribacillus deserti</name>
    <dbReference type="NCBI Taxonomy" id="673318"/>
    <lineage>
        <taxon>Bacteria</taxon>
        <taxon>Bacillati</taxon>
        <taxon>Bacillota</taxon>
        <taxon>Bacilli</taxon>
        <taxon>Bacillales</taxon>
        <taxon>Bacillaceae</taxon>
        <taxon>Peribacillus</taxon>
    </lineage>
</organism>
<dbReference type="Proteomes" id="UP000823486">
    <property type="component" value="Unassembled WGS sequence"/>
</dbReference>
<dbReference type="Pfam" id="PF10368">
    <property type="entry name" value="YkyA"/>
    <property type="match status" value="1"/>
</dbReference>
<proteinExistence type="predicted"/>
<dbReference type="EMBL" id="JAFBFI010000006">
    <property type="protein sequence ID" value="MBM7692434.1"/>
    <property type="molecule type" value="Genomic_DNA"/>
</dbReference>
<dbReference type="PROSITE" id="PS51257">
    <property type="entry name" value="PROKAR_LIPOPROTEIN"/>
    <property type="match status" value="1"/>
</dbReference>
<protein>
    <submittedName>
        <fullName evidence="3">Septal ring factor EnvC (AmiA/AmiB activator)</fullName>
    </submittedName>
</protein>
<sequence>MLFKHLLIKFLFLIAAILLLQGCTDKESPEEKINQAQDKIVKAEKEIDKQQNRLMELEAKEKQLYDRIIHLSMKEYSTIVKLSDEAIAAIHSRSKSLDQEDKIMRQSKKAFGEMKEPLSALQDNGEEKLLYAAMQDRYKAHDKLVDYYRDSILQDIRLYEMFKEKNLKFEELQSQINKINQLYEKVRTENERFNKLTEEYNYRKQSLLYSGE</sequence>
<dbReference type="InterPro" id="IPR036785">
    <property type="entry name" value="YkyA-like_sf"/>
</dbReference>
<keyword evidence="2" id="KW-0732">Signal</keyword>
<feature type="chain" id="PRO_5045205198" evidence="2">
    <location>
        <begin position="21"/>
        <end position="212"/>
    </location>
</feature>